<dbReference type="Pfam" id="PF01547">
    <property type="entry name" value="SBP_bac_1"/>
    <property type="match status" value="1"/>
</dbReference>
<reference evidence="5" key="1">
    <citation type="journal article" date="2019" name="Int. J. Syst. Evol. Microbiol.">
        <title>The Global Catalogue of Microorganisms (GCM) 10K type strain sequencing project: providing services to taxonomists for standard genome sequencing and annotation.</title>
        <authorList>
            <consortium name="The Broad Institute Genomics Platform"/>
            <consortium name="The Broad Institute Genome Sequencing Center for Infectious Disease"/>
            <person name="Wu L."/>
            <person name="Ma J."/>
        </authorList>
    </citation>
    <scope>NUCLEOTIDE SEQUENCE [LARGE SCALE GENOMIC DNA]</scope>
    <source>
        <strain evidence="5">JCM 17190</strain>
    </source>
</reference>
<feature type="signal peptide" evidence="3">
    <location>
        <begin position="1"/>
        <end position="21"/>
    </location>
</feature>
<organism evidence="4 5">
    <name type="scientific">Celeribacter arenosi</name>
    <dbReference type="NCBI Taxonomy" id="792649"/>
    <lineage>
        <taxon>Bacteria</taxon>
        <taxon>Pseudomonadati</taxon>
        <taxon>Pseudomonadota</taxon>
        <taxon>Alphaproteobacteria</taxon>
        <taxon>Rhodobacterales</taxon>
        <taxon>Roseobacteraceae</taxon>
        <taxon>Celeribacter</taxon>
    </lineage>
</organism>
<dbReference type="PANTHER" id="PTHR43649">
    <property type="entry name" value="ARABINOSE-BINDING PROTEIN-RELATED"/>
    <property type="match status" value="1"/>
</dbReference>
<evidence type="ECO:0000256" key="3">
    <source>
        <dbReference type="SAM" id="SignalP"/>
    </source>
</evidence>
<evidence type="ECO:0000256" key="1">
    <source>
        <dbReference type="ARBA" id="ARBA00004418"/>
    </source>
</evidence>
<dbReference type="SUPFAM" id="SSF53850">
    <property type="entry name" value="Periplasmic binding protein-like II"/>
    <property type="match status" value="1"/>
</dbReference>
<comment type="similarity">
    <text evidence="2">Belongs to the bacterial solute-binding protein 1 family.</text>
</comment>
<evidence type="ECO:0000313" key="4">
    <source>
        <dbReference type="EMBL" id="GAA3877665.1"/>
    </source>
</evidence>
<dbReference type="InterPro" id="IPR050490">
    <property type="entry name" value="Bact_solute-bd_prot1"/>
</dbReference>
<dbReference type="Proteomes" id="UP001399917">
    <property type="component" value="Unassembled WGS sequence"/>
</dbReference>
<name>A0ABP7KHA5_9RHOB</name>
<dbReference type="EMBL" id="BAABDF010000007">
    <property type="protein sequence ID" value="GAA3877665.1"/>
    <property type="molecule type" value="Genomic_DNA"/>
</dbReference>
<evidence type="ECO:0000256" key="2">
    <source>
        <dbReference type="ARBA" id="ARBA00008520"/>
    </source>
</evidence>
<sequence>MKRSTTALATALALTALSANAADLRMSWWGGDSRHLATQEALKVCGEKHGHTVAPEFTGFSGHLEKLTTQLAGGTEADIMQVNWPWLPLFSINGDGLADLNALSGTLDLSNWTPEQLGAATMNGKLNGLPVSTTGRVFMFNKATYDKAGVPLPKTYDDLVTAAKAFKEKLGEDYYPIDITTLNAVLIVSNYITQKTGKDLIDPATNTVAWSEDEITEGLNFYQMLVDNGVMRSWKVATGSGISNLWENPAWSEGRIAGSYEWDSTYFKYSDTLGEGQELVPVNILSVEGGQTEGVYRKPSMVFAISQNSENQEAAAQVLNCLLNEPEGIAALGATRGLPASKAASAQLTEAGTIDPILVDANNIVMASTGPNVSPFNEHPEVRSVFTDTLELFAYGEISAEDAADEMILGINEVLEKY</sequence>
<dbReference type="RefSeq" id="WP_344848397.1">
    <property type="nucleotide sequence ID" value="NZ_BAABDF010000007.1"/>
</dbReference>
<keyword evidence="3" id="KW-0732">Signal</keyword>
<evidence type="ECO:0000313" key="5">
    <source>
        <dbReference type="Proteomes" id="UP001399917"/>
    </source>
</evidence>
<protein>
    <submittedName>
        <fullName evidence="4">ABC transporter substrate-binding protein</fullName>
    </submittedName>
</protein>
<comment type="subcellular location">
    <subcellularLocation>
        <location evidence="1">Periplasm</location>
    </subcellularLocation>
</comment>
<feature type="chain" id="PRO_5046455908" evidence="3">
    <location>
        <begin position="22"/>
        <end position="418"/>
    </location>
</feature>
<dbReference type="InterPro" id="IPR006059">
    <property type="entry name" value="SBP"/>
</dbReference>
<gene>
    <name evidence="4" type="ORF">GCM10022404_29290</name>
</gene>
<dbReference type="PANTHER" id="PTHR43649:SF11">
    <property type="entry name" value="ABC TRANSPORTER SUBSTRATE-BINDING PROTEIN YESO-RELATED"/>
    <property type="match status" value="1"/>
</dbReference>
<accession>A0ABP7KHA5</accession>
<keyword evidence="5" id="KW-1185">Reference proteome</keyword>
<dbReference type="Gene3D" id="3.40.190.10">
    <property type="entry name" value="Periplasmic binding protein-like II"/>
    <property type="match status" value="2"/>
</dbReference>
<comment type="caution">
    <text evidence="4">The sequence shown here is derived from an EMBL/GenBank/DDBJ whole genome shotgun (WGS) entry which is preliminary data.</text>
</comment>
<proteinExistence type="inferred from homology"/>